<feature type="non-terminal residue" evidence="2">
    <location>
        <position position="297"/>
    </location>
</feature>
<dbReference type="EMBL" id="CADCVH010000094">
    <property type="protein sequence ID" value="CAA9465921.1"/>
    <property type="molecule type" value="Genomic_DNA"/>
</dbReference>
<reference evidence="2" key="1">
    <citation type="submission" date="2020-02" db="EMBL/GenBank/DDBJ databases">
        <authorList>
            <person name="Meier V. D."/>
        </authorList>
    </citation>
    <scope>NUCLEOTIDE SEQUENCE</scope>
    <source>
        <strain evidence="2">AVDCRST_MAG02</strain>
    </source>
</reference>
<protein>
    <submittedName>
        <fullName evidence="2">Uncharacterized protein</fullName>
    </submittedName>
</protein>
<sequence length="297" mass="31756">GGGLDVGDARDLLEDALRGGRLLRVAGGVPGDGRVAGRGALLDRHRRVEKVEDSGEGSGVPRSVGAGGDRALLPLLLLHGAGERGRDGGRAAVQLPGVRGGARVALPRGGTRTRKARLARPDRRRRLSRRGRLRPGEPGGHPEGARDRAARGAHLRPVLDLRPPRRRPAGACRDPLLRPVFRGGLAHPRRDPDPPHARGPFPRLLRPALHAGGRAHDARVRALHLRARKAWGGPRGHRGDRRAGGGRRPRNDAAGRRSHRPEGRRCRARDLRRGAGPAQDRGSRPIGEACCEASDGV</sequence>
<feature type="region of interest" description="Disordered" evidence="1">
    <location>
        <begin position="47"/>
        <end position="66"/>
    </location>
</feature>
<dbReference type="AlphaFoldDB" id="A0A6J4RH82"/>
<feature type="compositionally biased region" description="Basic residues" evidence="1">
    <location>
        <begin position="111"/>
        <end position="133"/>
    </location>
</feature>
<gene>
    <name evidence="2" type="ORF">AVDCRST_MAG02-3650</name>
</gene>
<evidence type="ECO:0000313" key="2">
    <source>
        <dbReference type="EMBL" id="CAA9465921.1"/>
    </source>
</evidence>
<name>A0A6J4RH82_9ACTN</name>
<proteinExistence type="predicted"/>
<feature type="compositionally biased region" description="Basic residues" evidence="1">
    <location>
        <begin position="226"/>
        <end position="248"/>
    </location>
</feature>
<accession>A0A6J4RH82</accession>
<feature type="region of interest" description="Disordered" evidence="1">
    <location>
        <begin position="102"/>
        <end position="204"/>
    </location>
</feature>
<feature type="compositionally biased region" description="Basic and acidic residues" evidence="1">
    <location>
        <begin position="249"/>
        <end position="273"/>
    </location>
</feature>
<feature type="non-terminal residue" evidence="2">
    <location>
        <position position="1"/>
    </location>
</feature>
<evidence type="ECO:0000256" key="1">
    <source>
        <dbReference type="SAM" id="MobiDB-lite"/>
    </source>
</evidence>
<organism evidence="2">
    <name type="scientific">uncultured Rubrobacteraceae bacterium</name>
    <dbReference type="NCBI Taxonomy" id="349277"/>
    <lineage>
        <taxon>Bacteria</taxon>
        <taxon>Bacillati</taxon>
        <taxon>Actinomycetota</taxon>
        <taxon>Rubrobacteria</taxon>
        <taxon>Rubrobacterales</taxon>
        <taxon>Rubrobacteraceae</taxon>
        <taxon>environmental samples</taxon>
    </lineage>
</organism>
<feature type="region of interest" description="Disordered" evidence="1">
    <location>
        <begin position="226"/>
        <end position="297"/>
    </location>
</feature>